<gene>
    <name evidence="3" type="ORF">CW354_06475</name>
</gene>
<organism evidence="3 4">
    <name type="scientific">Hyphococcus luteus</name>
    <dbReference type="NCBI Taxonomy" id="2058213"/>
    <lineage>
        <taxon>Bacteria</taxon>
        <taxon>Pseudomonadati</taxon>
        <taxon>Pseudomonadota</taxon>
        <taxon>Alphaproteobacteria</taxon>
        <taxon>Parvularculales</taxon>
        <taxon>Parvularculaceae</taxon>
        <taxon>Hyphococcus</taxon>
    </lineage>
</organism>
<evidence type="ECO:0000313" key="3">
    <source>
        <dbReference type="EMBL" id="PQA87978.1"/>
    </source>
</evidence>
<feature type="chain" id="PRO_5015584957" description="Ice-binding protein C-terminal domain-containing protein" evidence="1">
    <location>
        <begin position="33"/>
        <end position="286"/>
    </location>
</feature>
<dbReference type="Pfam" id="PF07589">
    <property type="entry name" value="PEP-CTERM"/>
    <property type="match status" value="1"/>
</dbReference>
<dbReference type="NCBIfam" id="TIGR03370">
    <property type="entry name" value="VPLPA-CTERM"/>
    <property type="match status" value="1"/>
</dbReference>
<keyword evidence="1" id="KW-0732">Signal</keyword>
<dbReference type="AlphaFoldDB" id="A0A2S7K690"/>
<sequence length="286" mass="30432">MYGWREIMNLKYALAAAASLCGVCGVATTASAAEITLELIDSYDRADPFGLAYDGTHIWWADNGGVIRQMTTDGVDTGVSFSGPVWSELAWDGSQLIMTQNNTVYFFDRDGSNMTTQTITAAPYTGILGLNDGLDWDNGELWISPDIGNVYRMEGDLSAFVGASPFLGGGGGYSGVERIQATNGTDYVIVVNDASSPRELCVHTLGGVEIGCQAFSNSRYEGLAFDGRYLWAADYFGDRIDKYDILSDGGSIIDPGVGEVPLPAALPLMLLGLGGLGAAARRKKKA</sequence>
<dbReference type="SUPFAM" id="SSF63825">
    <property type="entry name" value="YWTD domain"/>
    <property type="match status" value="1"/>
</dbReference>
<name>A0A2S7K690_9PROT</name>
<dbReference type="Proteomes" id="UP000239504">
    <property type="component" value="Unassembled WGS sequence"/>
</dbReference>
<feature type="signal peptide" evidence="1">
    <location>
        <begin position="1"/>
        <end position="32"/>
    </location>
</feature>
<proteinExistence type="predicted"/>
<evidence type="ECO:0000313" key="4">
    <source>
        <dbReference type="Proteomes" id="UP000239504"/>
    </source>
</evidence>
<evidence type="ECO:0000259" key="2">
    <source>
        <dbReference type="Pfam" id="PF07589"/>
    </source>
</evidence>
<comment type="caution">
    <text evidence="3">The sequence shown here is derived from an EMBL/GenBank/DDBJ whole genome shotgun (WGS) entry which is preliminary data.</text>
</comment>
<dbReference type="InterPro" id="IPR022472">
    <property type="entry name" value="VPLPA-CTERM"/>
</dbReference>
<dbReference type="OrthoDB" id="7767370at2"/>
<keyword evidence="4" id="KW-1185">Reference proteome</keyword>
<dbReference type="InterPro" id="IPR013424">
    <property type="entry name" value="Ice-binding_C"/>
</dbReference>
<protein>
    <recommendedName>
        <fullName evidence="2">Ice-binding protein C-terminal domain-containing protein</fullName>
    </recommendedName>
</protein>
<reference evidence="3 4" key="1">
    <citation type="submission" date="2017-12" db="EMBL/GenBank/DDBJ databases">
        <authorList>
            <person name="Hurst M.R.H."/>
        </authorList>
    </citation>
    <scope>NUCLEOTIDE SEQUENCE [LARGE SCALE GENOMIC DNA]</scope>
    <source>
        <strain evidence="3 4">SY-3-19</strain>
    </source>
</reference>
<evidence type="ECO:0000256" key="1">
    <source>
        <dbReference type="SAM" id="SignalP"/>
    </source>
</evidence>
<dbReference type="EMBL" id="PJCH01000005">
    <property type="protein sequence ID" value="PQA87978.1"/>
    <property type="molecule type" value="Genomic_DNA"/>
</dbReference>
<feature type="domain" description="Ice-binding protein C-terminal" evidence="2">
    <location>
        <begin position="260"/>
        <end position="283"/>
    </location>
</feature>
<accession>A0A2S7K690</accession>